<name>A0AAD4N6A0_9BILA</name>
<gene>
    <name evidence="2" type="ORF">DdX_09367</name>
</gene>
<comment type="caution">
    <text evidence="2">The sequence shown here is derived from an EMBL/GenBank/DDBJ whole genome shotgun (WGS) entry which is preliminary data.</text>
</comment>
<organism evidence="2 3">
    <name type="scientific">Ditylenchus destructor</name>
    <dbReference type="NCBI Taxonomy" id="166010"/>
    <lineage>
        <taxon>Eukaryota</taxon>
        <taxon>Metazoa</taxon>
        <taxon>Ecdysozoa</taxon>
        <taxon>Nematoda</taxon>
        <taxon>Chromadorea</taxon>
        <taxon>Rhabditida</taxon>
        <taxon>Tylenchina</taxon>
        <taxon>Tylenchomorpha</taxon>
        <taxon>Sphaerularioidea</taxon>
        <taxon>Anguinidae</taxon>
        <taxon>Anguininae</taxon>
        <taxon>Ditylenchus</taxon>
    </lineage>
</organism>
<protein>
    <submittedName>
        <fullName evidence="2">Uncharacterized protein</fullName>
    </submittedName>
</protein>
<evidence type="ECO:0000256" key="1">
    <source>
        <dbReference type="SAM" id="Coils"/>
    </source>
</evidence>
<feature type="coiled-coil region" evidence="1">
    <location>
        <begin position="231"/>
        <end position="261"/>
    </location>
</feature>
<feature type="coiled-coil region" evidence="1">
    <location>
        <begin position="175"/>
        <end position="202"/>
    </location>
</feature>
<evidence type="ECO:0000313" key="2">
    <source>
        <dbReference type="EMBL" id="KAI1712743.1"/>
    </source>
</evidence>
<dbReference type="AlphaFoldDB" id="A0AAD4N6A0"/>
<keyword evidence="1" id="KW-0175">Coiled coil</keyword>
<proteinExistence type="predicted"/>
<sequence length="297" mass="35175">MANPAFLGPVQLGRVLATTREHGAENRFLNGPLGFVPKLEQIAEDAKQTVDVVKVDASLKEARQIFDSIKNDTDTEDTLFDHWHDLQRYIEDVNKCTRDYIMDFSIQLNDLGNKLQNEVELYKQREDEVLFVAENALEKTISAKFKEYRLRKLKDHRTRIQQNHESETALKLMQFREMNEQRDREMKAMDELKTQVSNLKIEFSEQPLIRLKRLAAINDDVLKREQVLILLKAKMDRINNLVEKRKKDEKQQKDVERLEQERKSKAELERIEKKRKLMKRGLLIYQKNLRNDKKGKV</sequence>
<dbReference type="Proteomes" id="UP001201812">
    <property type="component" value="Unassembled WGS sequence"/>
</dbReference>
<accession>A0AAD4N6A0</accession>
<keyword evidence="3" id="KW-1185">Reference proteome</keyword>
<dbReference type="EMBL" id="JAKKPZ010000017">
    <property type="protein sequence ID" value="KAI1712743.1"/>
    <property type="molecule type" value="Genomic_DNA"/>
</dbReference>
<evidence type="ECO:0000313" key="3">
    <source>
        <dbReference type="Proteomes" id="UP001201812"/>
    </source>
</evidence>
<reference evidence="2" key="1">
    <citation type="submission" date="2022-01" db="EMBL/GenBank/DDBJ databases">
        <title>Genome Sequence Resource for Two Populations of Ditylenchus destructor, the Migratory Endoparasitic Phytonematode.</title>
        <authorList>
            <person name="Zhang H."/>
            <person name="Lin R."/>
            <person name="Xie B."/>
        </authorList>
    </citation>
    <scope>NUCLEOTIDE SEQUENCE</scope>
    <source>
        <strain evidence="2">BazhouSP</strain>
    </source>
</reference>